<accession>A0A227KRB0</accession>
<keyword evidence="1" id="KW-0812">Transmembrane</keyword>
<gene>
    <name evidence="2" type="ORF">ADH67_03420</name>
</gene>
<dbReference type="AlphaFoldDB" id="A0A227KRB0"/>
<sequence>MEKQNESFNSNKKIRLKDTRIAYYWNLVLYILSAVTFADGLVSLSSKIWGGALNDFGLTLVFLVLSTRGEQIAAYAYIKDPEQKDKVIRALVENEKTRKPWLGRISAVGWGLMFAGIAIELLM</sequence>
<keyword evidence="1" id="KW-0472">Membrane</keyword>
<feature type="transmembrane region" description="Helical" evidence="1">
    <location>
        <begin position="101"/>
        <end position="122"/>
    </location>
</feature>
<keyword evidence="1" id="KW-1133">Transmembrane helix</keyword>
<dbReference type="GeneID" id="78362533"/>
<name>A0A227KRB0_9BURK</name>
<reference evidence="3" key="1">
    <citation type="submission" date="2017-05" db="EMBL/GenBank/DDBJ databases">
        <title>Improved OligoMM genomes.</title>
        <authorList>
            <person name="Garzetti D."/>
        </authorList>
    </citation>
    <scope>NUCLEOTIDE SEQUENCE [LARGE SCALE GENOMIC DNA]</scope>
    <source>
        <strain evidence="3">YL45</strain>
    </source>
</reference>
<dbReference type="EMBL" id="NHMP01000002">
    <property type="protein sequence ID" value="OXE50068.1"/>
    <property type="molecule type" value="Genomic_DNA"/>
</dbReference>
<evidence type="ECO:0000313" key="3">
    <source>
        <dbReference type="Proteomes" id="UP000214610"/>
    </source>
</evidence>
<evidence type="ECO:0000313" key="2">
    <source>
        <dbReference type="EMBL" id="OXE50068.1"/>
    </source>
</evidence>
<feature type="transmembrane region" description="Helical" evidence="1">
    <location>
        <begin position="48"/>
        <end position="65"/>
    </location>
</feature>
<keyword evidence="3" id="KW-1185">Reference proteome</keyword>
<organism evidence="2 3">
    <name type="scientific">Turicimonas muris</name>
    <dbReference type="NCBI Taxonomy" id="1796652"/>
    <lineage>
        <taxon>Bacteria</taxon>
        <taxon>Pseudomonadati</taxon>
        <taxon>Pseudomonadota</taxon>
        <taxon>Betaproteobacteria</taxon>
        <taxon>Burkholderiales</taxon>
        <taxon>Sutterellaceae</taxon>
        <taxon>Turicimonas</taxon>
    </lineage>
</organism>
<evidence type="ECO:0000256" key="1">
    <source>
        <dbReference type="SAM" id="Phobius"/>
    </source>
</evidence>
<dbReference type="RefSeq" id="WP_066594853.1">
    <property type="nucleotide sequence ID" value="NZ_CALBGX010000094.1"/>
</dbReference>
<proteinExistence type="predicted"/>
<protein>
    <submittedName>
        <fullName evidence="2">Uncharacterized protein</fullName>
    </submittedName>
</protein>
<comment type="caution">
    <text evidence="2">The sequence shown here is derived from an EMBL/GenBank/DDBJ whole genome shotgun (WGS) entry which is preliminary data.</text>
</comment>
<dbReference type="Proteomes" id="UP000214610">
    <property type="component" value="Unassembled WGS sequence"/>
</dbReference>
<feature type="transmembrane region" description="Helical" evidence="1">
    <location>
        <begin position="21"/>
        <end position="42"/>
    </location>
</feature>